<evidence type="ECO:0000256" key="2">
    <source>
        <dbReference type="SAM" id="Phobius"/>
    </source>
</evidence>
<organism evidence="3 4">
    <name type="scientific">Lobosporangium transversale</name>
    <dbReference type="NCBI Taxonomy" id="64571"/>
    <lineage>
        <taxon>Eukaryota</taxon>
        <taxon>Fungi</taxon>
        <taxon>Fungi incertae sedis</taxon>
        <taxon>Mucoromycota</taxon>
        <taxon>Mortierellomycotina</taxon>
        <taxon>Mortierellomycetes</taxon>
        <taxon>Mortierellales</taxon>
        <taxon>Mortierellaceae</taxon>
        <taxon>Lobosporangium</taxon>
    </lineage>
</organism>
<dbReference type="RefSeq" id="XP_021881393.1">
    <property type="nucleotide sequence ID" value="XM_022028786.1"/>
</dbReference>
<comment type="caution">
    <text evidence="3">The sequence shown here is derived from an EMBL/GenBank/DDBJ whole genome shotgun (WGS) entry which is preliminary data.</text>
</comment>
<dbReference type="EMBL" id="MCFF01000018">
    <property type="protein sequence ID" value="ORZ16046.1"/>
    <property type="molecule type" value="Genomic_DNA"/>
</dbReference>
<dbReference type="InParanoid" id="A0A1Y2GN36"/>
<keyword evidence="2" id="KW-1133">Transmembrane helix</keyword>
<sequence length="660" mass="72123">MKESEPTALEHHSYLIEHQVLDFLDKDAPYHEVKQPALHPVITKHIVSDQSRQKAVASLQQTPSSLPLRYLSSPQTPPNNHSLFNTLQQGINYDRARNETETEVKPFSMEHEPSPPSHPPVVEQWRGDIIDKTEPSPSIPSIDKIPLFQLNQQNIGKGITFSSSNDPRPVTVKAIVQNESLTDVRKELIGQRSMHQSQNRSQNQSEASGSNSIVATNDASKNNTEYSLDPHPRTTLIPLPTTAATRGSRAENSMLPSIDLQVANGVVVSSGICNDFKYPNRPSLTSIDYKRPSLPVRLKNLSSSGSTSLGRSPYHLYSYNNSSHYLLGTSRTKSQKNKSTLASIPCSPGHQVHPQVDPGPILGVRRPIRTKQYLLYDVPFYGIENVDISSSRHDLLMRQHSLDGHNSGDASHAIASISTADANNSPSIGTDTNVGAGAASPSLAEHREHIWFIAHEHEYGTEARADGGDISNAAVGSQALLKGRHKRFQRSVPIQEVYTSKSSNSSSAPQPKDVSFASQGGMLSPQETGSSTISKITTTSTRPSGASSEGPTAEGTGDGAEDLLDQPRRQQLQDGSLNQIPHVSQGVYGPDTFAEYLLESSKPPNSPQRHRRRYSRAMNQHWKNCLCFLVFVAVIVVVPLMVIRKGPSSSSSSSDPSQHN</sequence>
<dbReference type="AlphaFoldDB" id="A0A1Y2GN36"/>
<dbReference type="OrthoDB" id="2427475at2759"/>
<accession>A0A1Y2GN36</accession>
<reference evidence="3 4" key="1">
    <citation type="submission" date="2016-07" db="EMBL/GenBank/DDBJ databases">
        <title>Pervasive Adenine N6-methylation of Active Genes in Fungi.</title>
        <authorList>
            <consortium name="DOE Joint Genome Institute"/>
            <person name="Mondo S.J."/>
            <person name="Dannebaum R.O."/>
            <person name="Kuo R.C."/>
            <person name="Labutti K."/>
            <person name="Haridas S."/>
            <person name="Kuo A."/>
            <person name="Salamov A."/>
            <person name="Ahrendt S.R."/>
            <person name="Lipzen A."/>
            <person name="Sullivan W."/>
            <person name="Andreopoulos W.B."/>
            <person name="Clum A."/>
            <person name="Lindquist E."/>
            <person name="Daum C."/>
            <person name="Ramamoorthy G.K."/>
            <person name="Gryganskyi A."/>
            <person name="Culley D."/>
            <person name="Magnuson J.K."/>
            <person name="James T.Y."/>
            <person name="O'Malley M.A."/>
            <person name="Stajich J.E."/>
            <person name="Spatafora J.W."/>
            <person name="Visel A."/>
            <person name="Grigoriev I.V."/>
        </authorList>
    </citation>
    <scope>NUCLEOTIDE SEQUENCE [LARGE SCALE GENOMIC DNA]</scope>
    <source>
        <strain evidence="3 4">NRRL 3116</strain>
    </source>
</reference>
<feature type="transmembrane region" description="Helical" evidence="2">
    <location>
        <begin position="621"/>
        <end position="643"/>
    </location>
</feature>
<feature type="region of interest" description="Disordered" evidence="1">
    <location>
        <begin position="191"/>
        <end position="239"/>
    </location>
</feature>
<feature type="compositionally biased region" description="Polar residues" evidence="1">
    <location>
        <begin position="193"/>
        <end position="226"/>
    </location>
</feature>
<keyword evidence="4" id="KW-1185">Reference proteome</keyword>
<dbReference type="Proteomes" id="UP000193648">
    <property type="component" value="Unassembled WGS sequence"/>
</dbReference>
<evidence type="ECO:0000313" key="4">
    <source>
        <dbReference type="Proteomes" id="UP000193648"/>
    </source>
</evidence>
<proteinExistence type="predicted"/>
<name>A0A1Y2GN36_9FUNG</name>
<protein>
    <submittedName>
        <fullName evidence="3">Uncharacterized protein</fullName>
    </submittedName>
</protein>
<feature type="compositionally biased region" description="Low complexity" evidence="1">
    <location>
        <begin position="528"/>
        <end position="541"/>
    </location>
</feature>
<evidence type="ECO:0000313" key="3">
    <source>
        <dbReference type="EMBL" id="ORZ16046.1"/>
    </source>
</evidence>
<feature type="region of interest" description="Disordered" evidence="1">
    <location>
        <begin position="497"/>
        <end position="562"/>
    </location>
</feature>
<keyword evidence="2" id="KW-0812">Transmembrane</keyword>
<dbReference type="GeneID" id="33570629"/>
<gene>
    <name evidence="3" type="ORF">BCR41DRAFT_396191</name>
</gene>
<evidence type="ECO:0000256" key="1">
    <source>
        <dbReference type="SAM" id="MobiDB-lite"/>
    </source>
</evidence>
<keyword evidence="2" id="KW-0472">Membrane</keyword>